<keyword evidence="3" id="KW-1185">Reference proteome</keyword>
<dbReference type="EMBL" id="JADQDF010000001">
    <property type="protein sequence ID" value="MBW0126922.1"/>
    <property type="molecule type" value="Genomic_DNA"/>
</dbReference>
<comment type="caution">
    <text evidence="2">The sequence shown here is derived from an EMBL/GenBank/DDBJ whole genome shotgun (WGS) entry which is preliminary data.</text>
</comment>
<organism evidence="2 3">
    <name type="scientific">Pseudonocardia oceani</name>
    <dbReference type="NCBI Taxonomy" id="2792013"/>
    <lineage>
        <taxon>Bacteria</taxon>
        <taxon>Bacillati</taxon>
        <taxon>Actinomycetota</taxon>
        <taxon>Actinomycetes</taxon>
        <taxon>Pseudonocardiales</taxon>
        <taxon>Pseudonocardiaceae</taxon>
        <taxon>Pseudonocardia</taxon>
    </lineage>
</organism>
<evidence type="ECO:0000259" key="1">
    <source>
        <dbReference type="Pfam" id="PF11706"/>
    </source>
</evidence>
<accession>A0ABS6U3W2</accession>
<dbReference type="PANTHER" id="PTHR35525">
    <property type="entry name" value="BLL6575 PROTEIN"/>
    <property type="match status" value="1"/>
</dbReference>
<name>A0ABS6U3W2_9PSEU</name>
<dbReference type="InterPro" id="IPR010852">
    <property type="entry name" value="ABATE"/>
</dbReference>
<protein>
    <submittedName>
        <fullName evidence="2">CGNR zinc finger domain-containing protein</fullName>
    </submittedName>
</protein>
<dbReference type="InterPro" id="IPR021005">
    <property type="entry name" value="Znf_CGNR"/>
</dbReference>
<dbReference type="Pfam" id="PF11706">
    <property type="entry name" value="zf-CGNR"/>
    <property type="match status" value="1"/>
</dbReference>
<sequence>MSLSASARYDVDLAPTGLALVHDFLNTRAAGRPRQADLLADLDTARAWFDGAVDLWAERTGAPRPEVEPFGAGDLPRLARMREQLTVLLRARDGEEADAAEGRALTGRVRLTLGPDGVLVAEPRGDGREWLTGALLAEVQRAQQTDTWRRLKVCRSHLCSGAFYDRSRNNSGVWHDVRVCGNAVNLRASRARRRAAPRDLTGPTT</sequence>
<dbReference type="Proteomes" id="UP000694300">
    <property type="component" value="Unassembled WGS sequence"/>
</dbReference>
<reference evidence="2 3" key="1">
    <citation type="submission" date="2020-11" db="EMBL/GenBank/DDBJ databases">
        <title>Pseudonocardia abyssalis sp. nov. and Pseudonocardia oceani sp. nov., description and phylogenomic analysis of two novel actinomycetes isolated from the deep Southern Ocean.</title>
        <authorList>
            <person name="Parra J."/>
        </authorList>
    </citation>
    <scope>NUCLEOTIDE SEQUENCE [LARGE SCALE GENOMIC DNA]</scope>
    <source>
        <strain evidence="3">KRD185</strain>
    </source>
</reference>
<gene>
    <name evidence="2" type="ORF">I4I82_04400</name>
</gene>
<dbReference type="RefSeq" id="WP_218594254.1">
    <property type="nucleotide sequence ID" value="NZ_JADQDE010000460.1"/>
</dbReference>
<evidence type="ECO:0000313" key="2">
    <source>
        <dbReference type="EMBL" id="MBW0126922.1"/>
    </source>
</evidence>
<proteinExistence type="predicted"/>
<evidence type="ECO:0000313" key="3">
    <source>
        <dbReference type="Proteomes" id="UP000694300"/>
    </source>
</evidence>
<dbReference type="PANTHER" id="PTHR35525:SF3">
    <property type="entry name" value="BLL6575 PROTEIN"/>
    <property type="match status" value="1"/>
</dbReference>
<feature type="domain" description="Zinc finger CGNR" evidence="1">
    <location>
        <begin position="150"/>
        <end position="193"/>
    </location>
</feature>